<feature type="transmembrane region" description="Helical" evidence="2">
    <location>
        <begin position="86"/>
        <end position="104"/>
    </location>
</feature>
<feature type="transmembrane region" description="Helical" evidence="2">
    <location>
        <begin position="63"/>
        <end position="80"/>
    </location>
</feature>
<sequence length="1595" mass="164672">MLSLACGITAWLCALWLLHAVAAFRRKPLGFSAGLLVIATHRFVSLPLIIWSPDWHEVAILRLLRLLPFIEVIFCVSSPILTPVPLWLDASAGVVNIAAALFAISRKHRFGDLTVLRIAQQGAFVACLWGASTAACVYWSAAKRKRQSRRTAWQHPQDLRVSIPSVSVNGSVIGQDDAGDAMGISTGQFVGGRDAAMAMTDVTDLLARAGLPDSHSDTGTGRDLTTDVLGSQDGGSTDKQMGLVGPSCSSCVGLQPDSKSSCCSRGTLKIRQLYAVLPDTTTTTAAAAAAATVAAAAVDAADEHAALGSTVRACRWLAPSVHLASEPVDDLSNNSCRSPPLPKPCPVLAASLASVLQLDEPTQFATPSSGGTPEVLRLSPRPGSEAMQAPLPPYTRCQYPLNTPEVVKGSARAYTPFLRHHVTHVKLQGVEPSMIQPGYEERLRNLIHMRTGRWLSHVYVRSGCIELVLDCEEWGSGVLTRGSPCSAWSPCDSHGYGVSAEDADVGVYAERASNAGSGCGGGSAEAAAGGSAAVQRTGHTLNGRASDSSGDGREDRNGQSVHPFVCGSAGGAAGHQPRCSGETGRLGGPEQQGGGGVRTQPRTLSVPHALVGHQLVAAACTNATGDSFFADRSARSEFDARAESVWEATRRPGSVRADGHAHAAGDVGVTALLDSLESSGGGVGTWEFVRALQLQPQPLRSSDCGHVRAGVGSDAAGSSSGNGSPRHVPAAVLMLPSLLDGSASAIATAAADSPLSRALRNLGGGGYNGGGGDCRFGTGNPAFRTSSGVTATTGDSTADTAATASTVAAIAMEPRILFLEGQATTRPICDSTARRALAQARITSLEPRVLLAAESWPPTSAMPVLSGSNTTSNNSSSSIPTGNVATSTGMVPDLSVSFDSGASRGQHSQVTAAVSAAVEQPQVADPPLMLALKAVVRCDSQLLCGGSLELLVRSEGRYLSAIVSNSGPTPATAGDDAATGGDVESRVSYNIELPLAPPSQPLRPGIVLVDLRVHDAPVHAAPIVVAHNAAMASELRTALATAQLSEDDRDALLMDLGTWLFHVATTCKADPHRGSGGADSLPGQAPPHQLGPTVITGIDGLKTVTAGLIEEGGGGRLGMLGMHLLKYALAAGWWCTAASLAADLAAMGVKAYAPELGLPVAAIADITASRTGNPDMVETGSMMHGGVEAAAAAAPKAPMAIAVAPAALPTEAAQTQAVSAIVTAVGLAGEMKAAAAPVLKSWVLVPFLGSLLGAAAAAERLPGPEVEPGADDRSRAMPEKTGLARRRPLHSAGARTPSSTITTGTHGDLPDATEAVTGGGSCGNRSGCAGSALGLEASGVPAYAAGPRPLTALGALLVECGLRRLPPFEEATYQTYAAPRITAQGYVMTILDLGSLATLVIKCERDPSDSGPWVTLLAYWVSVVELLMHAGGAFKLPRPTDWSRLHQVCKILRYISYMITKILCALGVADMPPGIESYLMGLAIFIQEGVVHPASNLLSLRLLAVLTLMRTIANTMIISVVHQKVKGVRLGLCSAVVWAAAVSAIELVTSMSLHVYFRVSYSRWSMNVKRHKMSVRQVLGRGYGVRLSSGVLGAN</sequence>
<keyword evidence="2" id="KW-1133">Transmembrane helix</keyword>
<feature type="compositionally biased region" description="Gly residues" evidence="1">
    <location>
        <begin position="584"/>
        <end position="597"/>
    </location>
</feature>
<protein>
    <submittedName>
        <fullName evidence="3">Uncharacterized protein</fullName>
    </submittedName>
</protein>
<feature type="region of interest" description="Disordered" evidence="1">
    <location>
        <begin position="540"/>
        <end position="602"/>
    </location>
</feature>
<feature type="transmembrane region" description="Helical" evidence="2">
    <location>
        <begin position="30"/>
        <end position="51"/>
    </location>
</feature>
<keyword evidence="2" id="KW-0812">Transmembrane</keyword>
<feature type="transmembrane region" description="Helical" evidence="2">
    <location>
        <begin position="1535"/>
        <end position="1557"/>
    </location>
</feature>
<feature type="compositionally biased region" description="Polar residues" evidence="1">
    <location>
        <begin position="540"/>
        <end position="549"/>
    </location>
</feature>
<evidence type="ECO:0000256" key="1">
    <source>
        <dbReference type="SAM" id="MobiDB-lite"/>
    </source>
</evidence>
<comment type="caution">
    <text evidence="3">The sequence shown here is derived from an EMBL/GenBank/DDBJ whole genome shotgun (WGS) entry which is preliminary data.</text>
</comment>
<feature type="transmembrane region" description="Helical" evidence="2">
    <location>
        <begin position="124"/>
        <end position="141"/>
    </location>
</feature>
<evidence type="ECO:0000313" key="4">
    <source>
        <dbReference type="Proteomes" id="UP000722791"/>
    </source>
</evidence>
<dbReference type="Proteomes" id="UP000722791">
    <property type="component" value="Unassembled WGS sequence"/>
</dbReference>
<name>A0A8J4GC60_9CHLO</name>
<evidence type="ECO:0000313" key="3">
    <source>
        <dbReference type="EMBL" id="GIM04299.1"/>
    </source>
</evidence>
<proteinExistence type="predicted"/>
<evidence type="ECO:0000256" key="2">
    <source>
        <dbReference type="SAM" id="Phobius"/>
    </source>
</evidence>
<organism evidence="3 4">
    <name type="scientific">Volvox reticuliferus</name>
    <dbReference type="NCBI Taxonomy" id="1737510"/>
    <lineage>
        <taxon>Eukaryota</taxon>
        <taxon>Viridiplantae</taxon>
        <taxon>Chlorophyta</taxon>
        <taxon>core chlorophytes</taxon>
        <taxon>Chlorophyceae</taxon>
        <taxon>CS clade</taxon>
        <taxon>Chlamydomonadales</taxon>
        <taxon>Volvocaceae</taxon>
        <taxon>Volvox</taxon>
    </lineage>
</organism>
<feature type="compositionally biased region" description="Polar residues" evidence="1">
    <location>
        <begin position="1296"/>
        <end position="1305"/>
    </location>
</feature>
<keyword evidence="2" id="KW-0472">Membrane</keyword>
<gene>
    <name evidence="3" type="ORF">Vretimale_8873</name>
</gene>
<feature type="region of interest" description="Disordered" evidence="1">
    <location>
        <begin position="212"/>
        <end position="240"/>
    </location>
</feature>
<reference evidence="3" key="1">
    <citation type="journal article" date="2021" name="Proc. Natl. Acad. Sci. U.S.A.">
        <title>Three genomes in the algal genus Volvox reveal the fate of a haploid sex-determining region after a transition to homothallism.</title>
        <authorList>
            <person name="Yamamoto K."/>
            <person name="Hamaji T."/>
            <person name="Kawai-Toyooka H."/>
            <person name="Matsuzaki R."/>
            <person name="Takahashi F."/>
            <person name="Nishimura Y."/>
            <person name="Kawachi M."/>
            <person name="Noguchi H."/>
            <person name="Minakuchi Y."/>
            <person name="Umen J.G."/>
            <person name="Toyoda A."/>
            <person name="Nozaki H."/>
        </authorList>
    </citation>
    <scope>NUCLEOTIDE SEQUENCE</scope>
    <source>
        <strain evidence="3">NIES-3785</strain>
    </source>
</reference>
<dbReference type="EMBL" id="BNCQ01000015">
    <property type="protein sequence ID" value="GIM04299.1"/>
    <property type="molecule type" value="Genomic_DNA"/>
</dbReference>
<feature type="region of interest" description="Disordered" evidence="1">
    <location>
        <begin position="1262"/>
        <end position="1317"/>
    </location>
</feature>
<accession>A0A8J4GC60</accession>